<reference evidence="2 3" key="1">
    <citation type="submission" date="2019-05" db="EMBL/GenBank/DDBJ databases">
        <title>Mikania micrantha, genome provides insights into the molecular mechanism of rapid growth.</title>
        <authorList>
            <person name="Liu B."/>
        </authorList>
    </citation>
    <scope>NUCLEOTIDE SEQUENCE [LARGE SCALE GENOMIC DNA]</scope>
    <source>
        <strain evidence="2">NLD-2019</strain>
        <tissue evidence="2">Leaf</tissue>
    </source>
</reference>
<accession>A0A5N6Q0J6</accession>
<dbReference type="AlphaFoldDB" id="A0A5N6Q0J6"/>
<gene>
    <name evidence="2" type="ORF">E3N88_00356</name>
</gene>
<dbReference type="PROSITE" id="PS51257">
    <property type="entry name" value="PROKAR_LIPOPROTEIN"/>
    <property type="match status" value="1"/>
</dbReference>
<name>A0A5N6Q0J6_9ASTR</name>
<comment type="caution">
    <text evidence="2">The sequence shown here is derived from an EMBL/GenBank/DDBJ whole genome shotgun (WGS) entry which is preliminary data.</text>
</comment>
<sequence length="85" mass="9633">MIHNDYKRCASQKSLGPLTGHPSMHSLALAYSCTSPEKACKKTKSTQWLVSLWQALRDRRFVPSSPDYGEHPMASTERPKQYVLP</sequence>
<feature type="region of interest" description="Disordered" evidence="1">
    <location>
        <begin position="63"/>
        <end position="85"/>
    </location>
</feature>
<dbReference type="Proteomes" id="UP000326396">
    <property type="component" value="Linkage Group LG1"/>
</dbReference>
<proteinExistence type="predicted"/>
<evidence type="ECO:0000313" key="2">
    <source>
        <dbReference type="EMBL" id="KAD7477220.1"/>
    </source>
</evidence>
<protein>
    <submittedName>
        <fullName evidence="2">Uncharacterized protein</fullName>
    </submittedName>
</protein>
<dbReference type="EMBL" id="SZYD01000001">
    <property type="protein sequence ID" value="KAD7477220.1"/>
    <property type="molecule type" value="Genomic_DNA"/>
</dbReference>
<keyword evidence="3" id="KW-1185">Reference proteome</keyword>
<evidence type="ECO:0000313" key="3">
    <source>
        <dbReference type="Proteomes" id="UP000326396"/>
    </source>
</evidence>
<evidence type="ECO:0000256" key="1">
    <source>
        <dbReference type="SAM" id="MobiDB-lite"/>
    </source>
</evidence>
<organism evidence="2 3">
    <name type="scientific">Mikania micrantha</name>
    <name type="common">bitter vine</name>
    <dbReference type="NCBI Taxonomy" id="192012"/>
    <lineage>
        <taxon>Eukaryota</taxon>
        <taxon>Viridiplantae</taxon>
        <taxon>Streptophyta</taxon>
        <taxon>Embryophyta</taxon>
        <taxon>Tracheophyta</taxon>
        <taxon>Spermatophyta</taxon>
        <taxon>Magnoliopsida</taxon>
        <taxon>eudicotyledons</taxon>
        <taxon>Gunneridae</taxon>
        <taxon>Pentapetalae</taxon>
        <taxon>asterids</taxon>
        <taxon>campanulids</taxon>
        <taxon>Asterales</taxon>
        <taxon>Asteraceae</taxon>
        <taxon>Asteroideae</taxon>
        <taxon>Heliantheae alliance</taxon>
        <taxon>Eupatorieae</taxon>
        <taxon>Mikania</taxon>
    </lineage>
</organism>